<sequence>MRLSNQSIRKKGGDAGKASPSSSYKHMKHINEKHPAHENMDRGACEDRLNFTTYNQQLIHKEIMGSNEIKFEYPKHDSEYTFSTSSTFVNEDNESGEPLKSFEKRLLRKIDVRLMPITILTFFVACLDRSNIGNARLGGLEKDLGLSSGQYQIALAVFFIGEVVMKIPSNMVLHKFAPSKWIPFIMIVWSAVTCCMAVIQDYKDLIVTRVLLGITEAGLAPGIIYLLSMWYSPKELATRFAVYYSGGVSAGAFGFLTDKERVYLMTQLGDDSMTTKQPVSTKEFTKNGIVLAFKDWKIYHTMLIKTICGITINSITLFLPTLLYSMGFDILKSQLLTVPPYLVAMCFSLLVALHSDKVGERPAHVIGPALLAILGFVLMSASLNRGVSYFATFLCSSGVWTMSPIMLTWVADIFPFPHEKRLIAQAMVLTLSNISGIISSNLYPSRDAPSYRKNNPFHLFNIIIAHLSYH</sequence>
<dbReference type="EMBL" id="CAJVPT010001565">
    <property type="protein sequence ID" value="CAG8465060.1"/>
    <property type="molecule type" value="Genomic_DNA"/>
</dbReference>
<keyword evidence="2" id="KW-1185">Reference proteome</keyword>
<comment type="caution">
    <text evidence="1">The sequence shown here is derived from an EMBL/GenBank/DDBJ whole genome shotgun (WGS) entry which is preliminary data.</text>
</comment>
<evidence type="ECO:0000313" key="1">
    <source>
        <dbReference type="EMBL" id="CAG8465060.1"/>
    </source>
</evidence>
<accession>A0ACA9KDP4</accession>
<organism evidence="1 2">
    <name type="scientific">Acaulospora colombiana</name>
    <dbReference type="NCBI Taxonomy" id="27376"/>
    <lineage>
        <taxon>Eukaryota</taxon>
        <taxon>Fungi</taxon>
        <taxon>Fungi incertae sedis</taxon>
        <taxon>Mucoromycota</taxon>
        <taxon>Glomeromycotina</taxon>
        <taxon>Glomeromycetes</taxon>
        <taxon>Diversisporales</taxon>
        <taxon>Acaulosporaceae</taxon>
        <taxon>Acaulospora</taxon>
    </lineage>
</organism>
<protein>
    <submittedName>
        <fullName evidence="1">16277_t:CDS:1</fullName>
    </submittedName>
</protein>
<evidence type="ECO:0000313" key="2">
    <source>
        <dbReference type="Proteomes" id="UP000789525"/>
    </source>
</evidence>
<name>A0ACA9KDP4_9GLOM</name>
<dbReference type="Proteomes" id="UP000789525">
    <property type="component" value="Unassembled WGS sequence"/>
</dbReference>
<reference evidence="1" key="1">
    <citation type="submission" date="2021-06" db="EMBL/GenBank/DDBJ databases">
        <authorList>
            <person name="Kallberg Y."/>
            <person name="Tangrot J."/>
            <person name="Rosling A."/>
        </authorList>
    </citation>
    <scope>NUCLEOTIDE SEQUENCE</scope>
    <source>
        <strain evidence="1">CL356</strain>
    </source>
</reference>
<proteinExistence type="predicted"/>
<gene>
    <name evidence="1" type="ORF">ACOLOM_LOCUS1339</name>
</gene>